<dbReference type="PANTHER" id="PTHR34322:SF2">
    <property type="entry name" value="TRANSPOSASE IS200-LIKE DOMAIN-CONTAINING PROTEIN"/>
    <property type="match status" value="1"/>
</dbReference>
<dbReference type="EMBL" id="WWCU01000006">
    <property type="protein sequence ID" value="MYN07260.1"/>
    <property type="molecule type" value="Genomic_DNA"/>
</dbReference>
<dbReference type="Pfam" id="PF01797">
    <property type="entry name" value="Y1_Tnp"/>
    <property type="match status" value="1"/>
</dbReference>
<dbReference type="Gene3D" id="3.30.70.1290">
    <property type="entry name" value="Transposase IS200-like"/>
    <property type="match status" value="1"/>
</dbReference>
<dbReference type="Proteomes" id="UP000450676">
    <property type="component" value="Unassembled WGS sequence"/>
</dbReference>
<comment type="caution">
    <text evidence="2">The sequence shown here is derived from an EMBL/GenBank/DDBJ whole genome shotgun (WGS) entry which is preliminary data.</text>
</comment>
<feature type="domain" description="Transposase IS200-like" evidence="1">
    <location>
        <begin position="1"/>
        <end position="100"/>
    </location>
</feature>
<dbReference type="PANTHER" id="PTHR34322">
    <property type="entry name" value="TRANSPOSASE, Y1_TNP DOMAIN-CONTAINING"/>
    <property type="match status" value="1"/>
</dbReference>
<evidence type="ECO:0000313" key="2">
    <source>
        <dbReference type="EMBL" id="MYN07260.1"/>
    </source>
</evidence>
<dbReference type="GO" id="GO:0004803">
    <property type="term" value="F:transposase activity"/>
    <property type="evidence" value="ECO:0007669"/>
    <property type="project" value="InterPro"/>
</dbReference>
<reference evidence="2 3" key="1">
    <citation type="submission" date="2019-12" db="EMBL/GenBank/DDBJ databases">
        <title>Novel species isolated from a subtropical stream in China.</title>
        <authorList>
            <person name="Lu H."/>
        </authorList>
    </citation>
    <scope>NUCLEOTIDE SEQUENCE [LARGE SCALE GENOMIC DNA]</scope>
    <source>
        <strain evidence="2 3">FT127W</strain>
    </source>
</reference>
<evidence type="ECO:0000313" key="3">
    <source>
        <dbReference type="Proteomes" id="UP000450676"/>
    </source>
</evidence>
<gene>
    <name evidence="2" type="ORF">GTP77_07900</name>
</gene>
<evidence type="ECO:0000259" key="1">
    <source>
        <dbReference type="SMART" id="SM01321"/>
    </source>
</evidence>
<sequence length="240" mass="27174">MPIFVDAFDYSVWLDVLAEAAARYTLVIHAYCQMPNHYHLVVETPLGNIAAGIRYLNGKYCQYFNRKHKHLGHVSQCRYNAEMIERQAYLLELARYVVLNPVRAQLVSAAASWKWSSHQALLGYVPLPAWLDGDWILSQFGNGTRERHVEAYTEFVEQGIGLPDPLRHRRKGAKPSAPAVPSQATATPPIDAFFARFSSPDEAALRAYLSSAYSIRAIAQHLRISPRSLMRLLRRLGKLL</sequence>
<protein>
    <submittedName>
        <fullName evidence="2">Addiction module toxin RelE</fullName>
    </submittedName>
</protein>
<dbReference type="SUPFAM" id="SSF143422">
    <property type="entry name" value="Transposase IS200-like"/>
    <property type="match status" value="1"/>
</dbReference>
<dbReference type="GO" id="GO:0006313">
    <property type="term" value="P:DNA transposition"/>
    <property type="evidence" value="ECO:0007669"/>
    <property type="project" value="InterPro"/>
</dbReference>
<keyword evidence="3" id="KW-1185">Reference proteome</keyword>
<dbReference type="AlphaFoldDB" id="A0A7X4H9R6"/>
<name>A0A7X4H9R6_9BURK</name>
<dbReference type="SMART" id="SM01321">
    <property type="entry name" value="Y1_Tnp"/>
    <property type="match status" value="1"/>
</dbReference>
<accession>A0A7X4H9R6</accession>
<organism evidence="2 3">
    <name type="scientific">Pseudoduganella aquatica</name>
    <dbReference type="NCBI Taxonomy" id="2660641"/>
    <lineage>
        <taxon>Bacteria</taxon>
        <taxon>Pseudomonadati</taxon>
        <taxon>Pseudomonadota</taxon>
        <taxon>Betaproteobacteria</taxon>
        <taxon>Burkholderiales</taxon>
        <taxon>Oxalobacteraceae</taxon>
        <taxon>Telluria group</taxon>
        <taxon>Pseudoduganella</taxon>
    </lineage>
</organism>
<dbReference type="GO" id="GO:0003677">
    <property type="term" value="F:DNA binding"/>
    <property type="evidence" value="ECO:0007669"/>
    <property type="project" value="InterPro"/>
</dbReference>
<dbReference type="InterPro" id="IPR002686">
    <property type="entry name" value="Transposase_17"/>
</dbReference>
<dbReference type="InterPro" id="IPR036515">
    <property type="entry name" value="Transposase_17_sf"/>
</dbReference>
<proteinExistence type="predicted"/>